<keyword evidence="3" id="KW-1185">Reference proteome</keyword>
<comment type="caution">
    <text evidence="2">The sequence shown here is derived from an EMBL/GenBank/DDBJ whole genome shotgun (WGS) entry which is preliminary data.</text>
</comment>
<protein>
    <submittedName>
        <fullName evidence="2">Uncharacterized protein</fullName>
    </submittedName>
</protein>
<dbReference type="OrthoDB" id="9157265at2"/>
<proteinExistence type="predicted"/>
<dbReference type="HOGENOM" id="CLU_1406392_0_0_4"/>
<dbReference type="EMBL" id="ADMG01000024">
    <property type="protein sequence ID" value="EKB31460.1"/>
    <property type="molecule type" value="Genomic_DNA"/>
</dbReference>
<feature type="region of interest" description="Disordered" evidence="1">
    <location>
        <begin position="167"/>
        <end position="186"/>
    </location>
</feature>
<sequence length="204" mass="21462">MGIKVDAGKVTQRLEGLAKQYGNRAAKVVEVGVTDASIAEYAQYVEFGWVQRVTPKQSLFLSGAIGRPVPMGDRGQPDFANAAIKPGVALVNPPRPFLRGTLVAEQEKWKAVLKKALAGMKDPSTALAVLGTVAAQDVQATIASGGTSKEKFPERAPLTMELYAAQSAGRKTGGKNHSSKASSATTQPMVLSGALLHSISFEVK</sequence>
<organism evidence="2 3">
    <name type="scientific">Sutterella wadsworthensis 2_1_59BFAA</name>
    <dbReference type="NCBI Taxonomy" id="742823"/>
    <lineage>
        <taxon>Bacteria</taxon>
        <taxon>Pseudomonadati</taxon>
        <taxon>Pseudomonadota</taxon>
        <taxon>Betaproteobacteria</taxon>
        <taxon>Burkholderiales</taxon>
        <taxon>Sutterellaceae</taxon>
        <taxon>Sutterella</taxon>
    </lineage>
</organism>
<dbReference type="eggNOG" id="ENOG5033PX9">
    <property type="taxonomic scope" value="Bacteria"/>
</dbReference>
<name>K1JIG4_9BURK</name>
<dbReference type="AlphaFoldDB" id="K1JIG4"/>
<evidence type="ECO:0000256" key="1">
    <source>
        <dbReference type="SAM" id="MobiDB-lite"/>
    </source>
</evidence>
<evidence type="ECO:0000313" key="2">
    <source>
        <dbReference type="EMBL" id="EKB31460.1"/>
    </source>
</evidence>
<dbReference type="RefSeq" id="WP_005434629.1">
    <property type="nucleotide sequence ID" value="NZ_JH815515.1"/>
</dbReference>
<reference evidence="2 3" key="1">
    <citation type="submission" date="2012-05" db="EMBL/GenBank/DDBJ databases">
        <title>The Genome Sequence of Sutterella wadsworthensis 2_1_59BFAA.</title>
        <authorList>
            <consortium name="The Broad Institute Genome Sequencing Platform"/>
            <person name="Earl A."/>
            <person name="Ward D."/>
            <person name="Feldgarden M."/>
            <person name="Gevers D."/>
            <person name="Daigneault M."/>
            <person name="Strauss J."/>
            <person name="Allen-Vercoe E."/>
            <person name="Walker B."/>
            <person name="Young S.K."/>
            <person name="Zeng Q."/>
            <person name="Gargeya S."/>
            <person name="Fitzgerald M."/>
            <person name="Haas B."/>
            <person name="Abouelleil A."/>
            <person name="Alvarado L."/>
            <person name="Arachchi H.M."/>
            <person name="Berlin A.M."/>
            <person name="Chapman S.B."/>
            <person name="Goldberg J."/>
            <person name="Griggs A."/>
            <person name="Gujja S."/>
            <person name="Hansen M."/>
            <person name="Howarth C."/>
            <person name="Imamovic A."/>
            <person name="Larimer J."/>
            <person name="McCowen C."/>
            <person name="Montmayeur A."/>
            <person name="Murphy C."/>
            <person name="Neiman D."/>
            <person name="Pearson M."/>
            <person name="Priest M."/>
            <person name="Roberts A."/>
            <person name="Saif S."/>
            <person name="Shea T."/>
            <person name="Sisk P."/>
            <person name="Sykes S."/>
            <person name="Wortman J."/>
            <person name="Nusbaum C."/>
            <person name="Birren B."/>
        </authorList>
    </citation>
    <scope>NUCLEOTIDE SEQUENCE [LARGE SCALE GENOMIC DNA]</scope>
    <source>
        <strain evidence="2 3">2_1_59BFAA</strain>
    </source>
</reference>
<accession>K1JIG4</accession>
<evidence type="ECO:0000313" key="3">
    <source>
        <dbReference type="Proteomes" id="UP000005835"/>
    </source>
</evidence>
<dbReference type="STRING" id="742823.HMPREF9465_00938"/>
<gene>
    <name evidence="2" type="ORF">HMPREF9465_00938</name>
</gene>
<dbReference type="Proteomes" id="UP000005835">
    <property type="component" value="Unassembled WGS sequence"/>
</dbReference>